<feature type="region of interest" description="Disordered" evidence="1">
    <location>
        <begin position="76"/>
        <end position="133"/>
    </location>
</feature>
<proteinExistence type="predicted"/>
<evidence type="ECO:0000256" key="1">
    <source>
        <dbReference type="SAM" id="MobiDB-lite"/>
    </source>
</evidence>
<reference evidence="2 3" key="1">
    <citation type="submission" date="2017-06" db="EMBL/GenBank/DDBJ databases">
        <authorList>
            <person name="Kim H.J."/>
            <person name="Triplett B.A."/>
        </authorList>
    </citation>
    <scope>NUCLEOTIDE SEQUENCE [LARGE SCALE GENOMIC DNA]</scope>
    <source>
        <strain evidence="2 3">DSM 22179</strain>
    </source>
</reference>
<dbReference type="Proteomes" id="UP000198122">
    <property type="component" value="Unassembled WGS sequence"/>
</dbReference>
<evidence type="ECO:0000313" key="3">
    <source>
        <dbReference type="Proteomes" id="UP000198122"/>
    </source>
</evidence>
<name>A0A212THA6_9MICO</name>
<evidence type="ECO:0000313" key="2">
    <source>
        <dbReference type="EMBL" id="SNC65373.1"/>
    </source>
</evidence>
<feature type="compositionally biased region" description="Basic and acidic residues" evidence="1">
    <location>
        <begin position="84"/>
        <end position="94"/>
    </location>
</feature>
<dbReference type="OrthoDB" id="4872368at2"/>
<accession>A0A212THA6</accession>
<feature type="compositionally biased region" description="Low complexity" evidence="1">
    <location>
        <begin position="97"/>
        <end position="115"/>
    </location>
</feature>
<dbReference type="RefSeq" id="WP_088818166.1">
    <property type="nucleotide sequence ID" value="NZ_FYEZ01000001.1"/>
</dbReference>
<gene>
    <name evidence="2" type="ORF">SAMN05445756_1312</name>
</gene>
<sequence length="168" mass="17461">MKSTKMQLALGGALALVAAAVLGVVVELPGLTVGALGLLLTAQLMVSLDTNRRARYLPTKVKGLLRTVPVRTVDPTPVWASRRATTDRPTDRGGPDAGAAAGSARTQESAPAPEEAAGHPERTGGATPAPELTGAVRLIQAQYVGRLDRAQSALESAAEDLRRARDDH</sequence>
<keyword evidence="3" id="KW-1185">Reference proteome</keyword>
<dbReference type="EMBL" id="FYEZ01000001">
    <property type="protein sequence ID" value="SNC65373.1"/>
    <property type="molecule type" value="Genomic_DNA"/>
</dbReference>
<dbReference type="AlphaFoldDB" id="A0A212THA6"/>
<protein>
    <submittedName>
        <fullName evidence="2">Uncharacterized protein</fullName>
    </submittedName>
</protein>
<organism evidence="2 3">
    <name type="scientific">Kytococcus aerolatus</name>
    <dbReference type="NCBI Taxonomy" id="592308"/>
    <lineage>
        <taxon>Bacteria</taxon>
        <taxon>Bacillati</taxon>
        <taxon>Actinomycetota</taxon>
        <taxon>Actinomycetes</taxon>
        <taxon>Micrococcales</taxon>
        <taxon>Kytococcaceae</taxon>
        <taxon>Kytococcus</taxon>
    </lineage>
</organism>